<organism evidence="2 3">
    <name type="scientific">Plasmodium vivax</name>
    <name type="common">malaria parasite P. vivax</name>
    <dbReference type="NCBI Taxonomy" id="5855"/>
    <lineage>
        <taxon>Eukaryota</taxon>
        <taxon>Sar</taxon>
        <taxon>Alveolata</taxon>
        <taxon>Apicomplexa</taxon>
        <taxon>Aconoidasida</taxon>
        <taxon>Haemosporida</taxon>
        <taxon>Plasmodiidae</taxon>
        <taxon>Plasmodium</taxon>
        <taxon>Plasmodium (Plasmodium)</taxon>
    </lineage>
</organism>
<keyword evidence="1" id="KW-0812">Transmembrane</keyword>
<gene>
    <name evidence="2" type="ORF">PVT01_000087100</name>
</gene>
<dbReference type="VEuPathDB" id="PlasmoDB:PVP01_0101000"/>
<dbReference type="EMBL" id="FLYH01000299">
    <property type="protein sequence ID" value="SCA83685.1"/>
    <property type="molecule type" value="Genomic_DNA"/>
</dbReference>
<dbReference type="Pfam" id="PF12420">
    <property type="entry name" value="DUF3671"/>
    <property type="match status" value="1"/>
</dbReference>
<dbReference type="VEuPathDB" id="PlasmoDB:PVPAM_120005100"/>
<evidence type="ECO:0000313" key="2">
    <source>
        <dbReference type="EMBL" id="SCA83685.1"/>
    </source>
</evidence>
<accession>A0A1G4EJC6</accession>
<feature type="transmembrane region" description="Helical" evidence="1">
    <location>
        <begin position="234"/>
        <end position="252"/>
    </location>
</feature>
<dbReference type="VEuPathDB" id="PlasmoDB:PVW1_120089100"/>
<keyword evidence="1" id="KW-1133">Transmembrane helix</keyword>
<evidence type="ECO:0000313" key="3">
    <source>
        <dbReference type="Proteomes" id="UP000196402"/>
    </source>
</evidence>
<dbReference type="InterPro" id="IPR022139">
    <property type="entry name" value="Fam-L/Fam-M-like_plasmodium"/>
</dbReference>
<name>A0A1G4EJC6_PLAVI</name>
<evidence type="ECO:0008006" key="4">
    <source>
        <dbReference type="Google" id="ProtNLM"/>
    </source>
</evidence>
<sequence length="270" mass="31839">MELVKNYNIKDRTKIVVLLRFFTYIFLILNPINDRWSIDKFLEMKLNGDRSLNINYKRLLTKHDLGKELRYTGLREKLSDNNMVNRKNSVAENVLKYSQIKGIESNNFDAYMKDYKRRYGEKKGLYKLDCYCEKKLFDKIHHIDEIARRFKNDKKGFNKFFLRKYGIGLIFFALIPALGLIFPILYGVDGWGDGIINACGNDAHYISIPSSGCNNNHPSIGIEGLNNIWLFKKLFSFIMIIVVFVVIIYILIKFKKYEKLKRGKRKMEIK</sequence>
<dbReference type="VEuPathDB" id="PlasmoDB:PVX_019665"/>
<dbReference type="AlphaFoldDB" id="A0A1G4EJC6"/>
<feature type="transmembrane region" description="Helical" evidence="1">
    <location>
        <begin position="165"/>
        <end position="186"/>
    </location>
</feature>
<feature type="transmembrane region" description="Helical" evidence="1">
    <location>
        <begin position="15"/>
        <end position="32"/>
    </location>
</feature>
<reference evidence="2 3" key="1">
    <citation type="submission" date="2016-07" db="EMBL/GenBank/DDBJ databases">
        <authorList>
            <consortium name="Pathogen Informatics"/>
        </authorList>
    </citation>
    <scope>NUCLEOTIDE SEQUENCE [LARGE SCALE GENOMIC DNA]</scope>
</reference>
<keyword evidence="1" id="KW-0472">Membrane</keyword>
<proteinExistence type="predicted"/>
<evidence type="ECO:0000256" key="1">
    <source>
        <dbReference type="SAM" id="Phobius"/>
    </source>
</evidence>
<protein>
    <recommendedName>
        <fullName evidence="4">Variable surface protein Vir35</fullName>
    </recommendedName>
</protein>
<dbReference type="Proteomes" id="UP000196402">
    <property type="component" value="Unassembled WGS sequence"/>
</dbReference>